<name>A0A445DVS5_ARAHY</name>
<comment type="caution">
    <text evidence="1">The sequence shown here is derived from an EMBL/GenBank/DDBJ whole genome shotgun (WGS) entry which is preliminary data.</text>
</comment>
<organism evidence="1 2">
    <name type="scientific">Arachis hypogaea</name>
    <name type="common">Peanut</name>
    <dbReference type="NCBI Taxonomy" id="3818"/>
    <lineage>
        <taxon>Eukaryota</taxon>
        <taxon>Viridiplantae</taxon>
        <taxon>Streptophyta</taxon>
        <taxon>Embryophyta</taxon>
        <taxon>Tracheophyta</taxon>
        <taxon>Spermatophyta</taxon>
        <taxon>Magnoliopsida</taxon>
        <taxon>eudicotyledons</taxon>
        <taxon>Gunneridae</taxon>
        <taxon>Pentapetalae</taxon>
        <taxon>rosids</taxon>
        <taxon>fabids</taxon>
        <taxon>Fabales</taxon>
        <taxon>Fabaceae</taxon>
        <taxon>Papilionoideae</taxon>
        <taxon>50 kb inversion clade</taxon>
        <taxon>dalbergioids sensu lato</taxon>
        <taxon>Dalbergieae</taxon>
        <taxon>Pterocarpus clade</taxon>
        <taxon>Arachis</taxon>
    </lineage>
</organism>
<proteinExistence type="predicted"/>
<evidence type="ECO:0008006" key="3">
    <source>
        <dbReference type="Google" id="ProtNLM"/>
    </source>
</evidence>
<protein>
    <recommendedName>
        <fullName evidence="3">F-box associated domain-containing protein</fullName>
    </recommendedName>
</protein>
<gene>
    <name evidence="1" type="ORF">Ahy_A03g013601</name>
</gene>
<sequence>MARIILSNNFTDNSWETIVEVYRFGESSWRNIDMIFSLELKSETYKQILLPNGIDELPSQKPSLNKTHFIVWQMKEFRDENSWTQLLKNSFQHINVELLLPFVYT</sequence>
<accession>A0A445DVS5</accession>
<dbReference type="AlphaFoldDB" id="A0A445DVS5"/>
<reference evidence="1 2" key="1">
    <citation type="submission" date="2019-01" db="EMBL/GenBank/DDBJ databases">
        <title>Sequencing of cultivated peanut Arachis hypogaea provides insights into genome evolution and oil improvement.</title>
        <authorList>
            <person name="Chen X."/>
        </authorList>
    </citation>
    <scope>NUCLEOTIDE SEQUENCE [LARGE SCALE GENOMIC DNA]</scope>
    <source>
        <strain evidence="2">cv. Fuhuasheng</strain>
        <tissue evidence="1">Leaves</tissue>
    </source>
</reference>
<evidence type="ECO:0000313" key="1">
    <source>
        <dbReference type="EMBL" id="RYR67279.1"/>
    </source>
</evidence>
<evidence type="ECO:0000313" key="2">
    <source>
        <dbReference type="Proteomes" id="UP000289738"/>
    </source>
</evidence>
<dbReference type="EMBL" id="SDMP01000003">
    <property type="protein sequence ID" value="RYR67279.1"/>
    <property type="molecule type" value="Genomic_DNA"/>
</dbReference>
<keyword evidence="2" id="KW-1185">Reference proteome</keyword>
<dbReference type="Proteomes" id="UP000289738">
    <property type="component" value="Chromosome A03"/>
</dbReference>